<evidence type="ECO:0000256" key="9">
    <source>
        <dbReference type="ARBA" id="ARBA00022889"/>
    </source>
</evidence>
<evidence type="ECO:0000256" key="17">
    <source>
        <dbReference type="SAM" id="MobiDB-lite"/>
    </source>
</evidence>
<feature type="domain" description="Ig-like" evidence="20">
    <location>
        <begin position="223"/>
        <end position="304"/>
    </location>
</feature>
<evidence type="ECO:0000256" key="8">
    <source>
        <dbReference type="ARBA" id="ARBA00022737"/>
    </source>
</evidence>
<comment type="subcellular location">
    <subcellularLocation>
        <location evidence="2">Cell junction</location>
    </subcellularLocation>
    <subcellularLocation>
        <location evidence="1">Cell membrane</location>
        <topology evidence="1">Single-pass type I membrane protein</topology>
    </subcellularLocation>
    <subcellularLocation>
        <location evidence="3">Membrane raft</location>
    </subcellularLocation>
</comment>
<dbReference type="PROSITE" id="PS50835">
    <property type="entry name" value="IG_LIKE"/>
    <property type="match status" value="5"/>
</dbReference>
<dbReference type="PANTHER" id="PTHR11481">
    <property type="entry name" value="IMMUNOGLOBULIN FC RECEPTOR"/>
    <property type="match status" value="1"/>
</dbReference>
<feature type="domain" description="Ig-like" evidence="20">
    <location>
        <begin position="25"/>
        <end position="115"/>
    </location>
</feature>
<dbReference type="InterPro" id="IPR007110">
    <property type="entry name" value="Ig-like_dom"/>
</dbReference>
<evidence type="ECO:0000256" key="19">
    <source>
        <dbReference type="SAM" id="SignalP"/>
    </source>
</evidence>
<evidence type="ECO:0000256" key="10">
    <source>
        <dbReference type="ARBA" id="ARBA00022949"/>
    </source>
</evidence>
<evidence type="ECO:0000313" key="21">
    <source>
        <dbReference type="Ensembl" id="ENSPCEP00000003445.1"/>
    </source>
</evidence>
<dbReference type="GO" id="GO:0004888">
    <property type="term" value="F:transmembrane signaling receptor activity"/>
    <property type="evidence" value="ECO:0007669"/>
    <property type="project" value="TreeGrafter"/>
</dbReference>
<evidence type="ECO:0000256" key="4">
    <source>
        <dbReference type="ARBA" id="ARBA00022475"/>
    </source>
</evidence>
<proteinExistence type="predicted"/>
<evidence type="ECO:0000256" key="1">
    <source>
        <dbReference type="ARBA" id="ARBA00004251"/>
    </source>
</evidence>
<keyword evidence="22" id="KW-1185">Reference proteome</keyword>
<dbReference type="GO" id="GO:0045121">
    <property type="term" value="C:membrane raft"/>
    <property type="evidence" value="ECO:0007669"/>
    <property type="project" value="UniProtKB-SubCell"/>
</dbReference>
<feature type="transmembrane region" description="Helical" evidence="18">
    <location>
        <begin position="595"/>
        <end position="615"/>
    </location>
</feature>
<evidence type="ECO:0000256" key="5">
    <source>
        <dbReference type="ARBA" id="ARBA00022553"/>
    </source>
</evidence>
<evidence type="ECO:0000256" key="3">
    <source>
        <dbReference type="ARBA" id="ARBA00004285"/>
    </source>
</evidence>
<feature type="region of interest" description="Disordered" evidence="17">
    <location>
        <begin position="665"/>
        <end position="709"/>
    </location>
</feature>
<keyword evidence="11 18" id="KW-1133">Transmembrane helix</keyword>
<evidence type="ECO:0000256" key="11">
    <source>
        <dbReference type="ARBA" id="ARBA00022989"/>
    </source>
</evidence>
<feature type="chain" id="PRO_5034021296" description="Platelet endothelial cell adhesion molecule" evidence="19">
    <location>
        <begin position="18"/>
        <end position="709"/>
    </location>
</feature>
<keyword evidence="4" id="KW-1003">Cell membrane</keyword>
<keyword evidence="15" id="KW-0393">Immunoglobulin domain</keyword>
<dbReference type="InterPro" id="IPR050488">
    <property type="entry name" value="Ig_Fc_receptor"/>
</dbReference>
<feature type="domain" description="Ig-like" evidence="20">
    <location>
        <begin position="312"/>
        <end position="395"/>
    </location>
</feature>
<dbReference type="GO" id="GO:0009897">
    <property type="term" value="C:external side of plasma membrane"/>
    <property type="evidence" value="ECO:0007669"/>
    <property type="project" value="TreeGrafter"/>
</dbReference>
<keyword evidence="14" id="KW-0325">Glycoprotein</keyword>
<evidence type="ECO:0000256" key="16">
    <source>
        <dbReference type="ARBA" id="ARBA00049765"/>
    </source>
</evidence>
<dbReference type="InterPro" id="IPR036179">
    <property type="entry name" value="Ig-like_dom_sf"/>
</dbReference>
<evidence type="ECO:0000256" key="2">
    <source>
        <dbReference type="ARBA" id="ARBA00004282"/>
    </source>
</evidence>
<evidence type="ECO:0000256" key="7">
    <source>
        <dbReference type="ARBA" id="ARBA00022729"/>
    </source>
</evidence>
<dbReference type="AlphaFoldDB" id="A0A8C8RD30"/>
<keyword evidence="6 18" id="KW-0812">Transmembrane</keyword>
<keyword evidence="10" id="KW-0965">Cell junction</keyword>
<dbReference type="GO" id="GO:0070161">
    <property type="term" value="C:anchoring junction"/>
    <property type="evidence" value="ECO:0007669"/>
    <property type="project" value="UniProtKB-SubCell"/>
</dbReference>
<keyword evidence="12 18" id="KW-0472">Membrane</keyword>
<dbReference type="InterPro" id="IPR013151">
    <property type="entry name" value="Immunoglobulin_dom"/>
</dbReference>
<reference evidence="21" key="1">
    <citation type="submission" date="2025-08" db="UniProtKB">
        <authorList>
            <consortium name="Ensembl"/>
        </authorList>
    </citation>
    <scope>IDENTIFICATION</scope>
</reference>
<feature type="domain" description="Ig-like" evidence="20">
    <location>
        <begin position="495"/>
        <end position="583"/>
    </location>
</feature>
<feature type="domain" description="Ig-like" evidence="20">
    <location>
        <begin position="403"/>
        <end position="489"/>
    </location>
</feature>
<dbReference type="SMART" id="SM00409">
    <property type="entry name" value="IG"/>
    <property type="match status" value="5"/>
</dbReference>
<keyword evidence="13" id="KW-1015">Disulfide bond</keyword>
<dbReference type="Pfam" id="PF13895">
    <property type="entry name" value="Ig_2"/>
    <property type="match status" value="4"/>
</dbReference>
<dbReference type="GO" id="GO:0006955">
    <property type="term" value="P:immune response"/>
    <property type="evidence" value="ECO:0007669"/>
    <property type="project" value="TreeGrafter"/>
</dbReference>
<dbReference type="SUPFAM" id="SSF48726">
    <property type="entry name" value="Immunoglobulin"/>
    <property type="match status" value="5"/>
</dbReference>
<reference evidence="21" key="2">
    <citation type="submission" date="2025-09" db="UniProtKB">
        <authorList>
            <consortium name="Ensembl"/>
        </authorList>
    </citation>
    <scope>IDENTIFICATION</scope>
</reference>
<dbReference type="InterPro" id="IPR003599">
    <property type="entry name" value="Ig_sub"/>
</dbReference>
<dbReference type="Proteomes" id="UP000694393">
    <property type="component" value="Unplaced"/>
</dbReference>
<keyword evidence="8" id="KW-0677">Repeat</keyword>
<evidence type="ECO:0000256" key="14">
    <source>
        <dbReference type="ARBA" id="ARBA00023180"/>
    </source>
</evidence>
<keyword evidence="9" id="KW-0130">Cell adhesion</keyword>
<sequence>MYLALFVILLHCASLKAQDNVFTINKVELTVPSNKVNNGESIQLTCTVDISKSVSFQMQHTFLFYKDDRLLYNITSLRVKERYKIFPARFADSGNYKCTVEANRKTKSSSDLEVQVKGLSQPKLTALKTEVTEGDVVSLRCEEPDEKPPFIFVFSKLLPNEQQQVKRKQELNTNFTTAEFPVEVGDLILRFQCTAKVNSAVYSETSEPSNVTLVTVVEQFSNPKLTVRSPRNITEGDRIDIECSTVVAQERPIEILIQKDKRILSSAQKPRVTYSAIATMENNGNYTCKVELGSVSKTSSLNVVVAELFAKPILTSSSTEVDENESLSLWCHINDYINDSSKANFSIIKRPPENGTLLKTSSNFTIKAQVNDSGSYVCRAKIKGITKESDPVRITVYAPVSNPDLSVDNSFTEVVLGKTLLLRCQSMFGTPPINYTLFRGNRRIHTITVFNNTYAEFKDIQTKFDDLGEYICEASNCHSHAKRRSQGLNITVIAPVRNVSLGSYPPAEVENGEEIVFFCSVSEGSLPVNFSIFKQNEQTPFFYESKMETKVLWRKILTKQDTGKYFCEASNRASRAVRSNLLNVKVILASWQKGLIAAIVLVLIALAACGFWWYLRKKEKDKHPTMEMSGSTAAMNSTNQKLVSGQNNDGEFYSGSAYIEDGENHVKATDENKAPVKKGTDTVYSEIRKANNDSGEHRHSRIEGSPDST</sequence>
<evidence type="ECO:0000256" key="18">
    <source>
        <dbReference type="SAM" id="Phobius"/>
    </source>
</evidence>
<dbReference type="PANTHER" id="PTHR11481:SF5">
    <property type="entry name" value="PLATELET ENDOTHELIAL CELL ADHESION MOLECULE"/>
    <property type="match status" value="1"/>
</dbReference>
<dbReference type="Pfam" id="PF00047">
    <property type="entry name" value="ig"/>
    <property type="match status" value="1"/>
</dbReference>
<evidence type="ECO:0000256" key="6">
    <source>
        <dbReference type="ARBA" id="ARBA00022692"/>
    </source>
</evidence>
<evidence type="ECO:0000259" key="20">
    <source>
        <dbReference type="PROSITE" id="PS50835"/>
    </source>
</evidence>
<dbReference type="GO" id="GO:0007166">
    <property type="term" value="P:cell surface receptor signaling pathway"/>
    <property type="evidence" value="ECO:0007669"/>
    <property type="project" value="TreeGrafter"/>
</dbReference>
<feature type="signal peptide" evidence="19">
    <location>
        <begin position="1"/>
        <end position="17"/>
    </location>
</feature>
<protein>
    <recommendedName>
        <fullName evidence="16">Platelet endothelial cell adhesion molecule</fullName>
    </recommendedName>
</protein>
<keyword evidence="7 19" id="KW-0732">Signal</keyword>
<evidence type="ECO:0000256" key="12">
    <source>
        <dbReference type="ARBA" id="ARBA00023136"/>
    </source>
</evidence>
<dbReference type="GO" id="GO:0098742">
    <property type="term" value="P:cell-cell adhesion via plasma-membrane adhesion molecules"/>
    <property type="evidence" value="ECO:0007669"/>
    <property type="project" value="TreeGrafter"/>
</dbReference>
<dbReference type="Gene3D" id="2.60.40.10">
    <property type="entry name" value="Immunoglobulins"/>
    <property type="match status" value="6"/>
</dbReference>
<organism evidence="21 22">
    <name type="scientific">Pelusios castaneus</name>
    <name type="common">West African mud turtle</name>
    <dbReference type="NCBI Taxonomy" id="367368"/>
    <lineage>
        <taxon>Eukaryota</taxon>
        <taxon>Metazoa</taxon>
        <taxon>Chordata</taxon>
        <taxon>Craniata</taxon>
        <taxon>Vertebrata</taxon>
        <taxon>Euteleostomi</taxon>
        <taxon>Archelosauria</taxon>
        <taxon>Testudinata</taxon>
        <taxon>Testudines</taxon>
        <taxon>Pleurodira</taxon>
        <taxon>Pelomedusidae</taxon>
        <taxon>Pelusios</taxon>
    </lineage>
</organism>
<dbReference type="InterPro" id="IPR013783">
    <property type="entry name" value="Ig-like_fold"/>
</dbReference>
<keyword evidence="5" id="KW-0597">Phosphoprotein</keyword>
<accession>A0A8C8RD30</accession>
<evidence type="ECO:0000256" key="15">
    <source>
        <dbReference type="ARBA" id="ARBA00023319"/>
    </source>
</evidence>
<name>A0A8C8RD30_9SAUR</name>
<evidence type="ECO:0000313" key="22">
    <source>
        <dbReference type="Proteomes" id="UP000694393"/>
    </source>
</evidence>
<evidence type="ECO:0000256" key="13">
    <source>
        <dbReference type="ARBA" id="ARBA00023157"/>
    </source>
</evidence>
<dbReference type="Ensembl" id="ENSPCET00000003561.1">
    <property type="protein sequence ID" value="ENSPCEP00000003445.1"/>
    <property type="gene ID" value="ENSPCEG00000002769.1"/>
</dbReference>